<dbReference type="InterPro" id="IPR001138">
    <property type="entry name" value="Zn2Cys6_DnaBD"/>
</dbReference>
<keyword evidence="1" id="KW-0539">Nucleus</keyword>
<dbReference type="GO" id="GO:0008270">
    <property type="term" value="F:zinc ion binding"/>
    <property type="evidence" value="ECO:0007669"/>
    <property type="project" value="InterPro"/>
</dbReference>
<evidence type="ECO:0000313" key="3">
    <source>
        <dbReference type="EMBL" id="KAK6511296.1"/>
    </source>
</evidence>
<evidence type="ECO:0000256" key="1">
    <source>
        <dbReference type="ARBA" id="ARBA00023242"/>
    </source>
</evidence>
<name>A0AAV9WM39_9PEZI</name>
<organism evidence="3 4">
    <name type="scientific">Arthrobotrys musiformis</name>
    <dbReference type="NCBI Taxonomy" id="47236"/>
    <lineage>
        <taxon>Eukaryota</taxon>
        <taxon>Fungi</taxon>
        <taxon>Dikarya</taxon>
        <taxon>Ascomycota</taxon>
        <taxon>Pezizomycotina</taxon>
        <taxon>Orbiliomycetes</taxon>
        <taxon>Orbiliales</taxon>
        <taxon>Orbiliaceae</taxon>
        <taxon>Arthrobotrys</taxon>
    </lineage>
</organism>
<feature type="region of interest" description="Disordered" evidence="2">
    <location>
        <begin position="255"/>
        <end position="302"/>
    </location>
</feature>
<evidence type="ECO:0000256" key="2">
    <source>
        <dbReference type="SAM" id="MobiDB-lite"/>
    </source>
</evidence>
<dbReference type="EMBL" id="JAVHJL010000001">
    <property type="protein sequence ID" value="KAK6511296.1"/>
    <property type="molecule type" value="Genomic_DNA"/>
</dbReference>
<feature type="region of interest" description="Disordered" evidence="2">
    <location>
        <begin position="156"/>
        <end position="211"/>
    </location>
</feature>
<dbReference type="Proteomes" id="UP001370758">
    <property type="component" value="Unassembled WGS sequence"/>
</dbReference>
<feature type="compositionally biased region" description="Basic and acidic residues" evidence="2">
    <location>
        <begin position="174"/>
        <end position="183"/>
    </location>
</feature>
<feature type="region of interest" description="Disordered" evidence="2">
    <location>
        <begin position="1"/>
        <end position="141"/>
    </location>
</feature>
<reference evidence="3 4" key="1">
    <citation type="submission" date="2023-08" db="EMBL/GenBank/DDBJ databases">
        <authorList>
            <person name="Palmer J.M."/>
        </authorList>
    </citation>
    <scope>NUCLEOTIDE SEQUENCE [LARGE SCALE GENOMIC DNA]</scope>
    <source>
        <strain evidence="3 4">TWF481</strain>
    </source>
</reference>
<comment type="caution">
    <text evidence="3">The sequence shown here is derived from an EMBL/GenBank/DDBJ whole genome shotgun (WGS) entry which is preliminary data.</text>
</comment>
<evidence type="ECO:0008006" key="5">
    <source>
        <dbReference type="Google" id="ProtNLM"/>
    </source>
</evidence>
<feature type="region of interest" description="Disordered" evidence="2">
    <location>
        <begin position="318"/>
        <end position="359"/>
    </location>
</feature>
<protein>
    <recommendedName>
        <fullName evidence="5">Zn(2)-C6 fungal-type domain-containing protein</fullName>
    </recommendedName>
</protein>
<gene>
    <name evidence="3" type="ORF">TWF481_000217</name>
</gene>
<dbReference type="AlphaFoldDB" id="A0AAV9WM39"/>
<proteinExistence type="predicted"/>
<dbReference type="GO" id="GO:0000981">
    <property type="term" value="F:DNA-binding transcription factor activity, RNA polymerase II-specific"/>
    <property type="evidence" value="ECO:0007669"/>
    <property type="project" value="InterPro"/>
</dbReference>
<accession>A0AAV9WM39</accession>
<evidence type="ECO:0000313" key="4">
    <source>
        <dbReference type="Proteomes" id="UP001370758"/>
    </source>
</evidence>
<sequence>MGTTSNTGVSRKHIDEEVAEDTDSWSESTETDDSSYIDSSYREPTPWLEDRCKPGSRSGSENSMENETEVAVEDSTVPVGSTDPLATSKLGAPGTCTYSDVPAVDSPNNNIISLPMKSRRGEKISHDISPPLSPSDDTEGNNVPVLVCAATSSADRNPALALSLPPSKSILRKQNMDAKDATNLKRKRKNPSDGLPNQKQKKPKVTAEPKKVPACKSCYHKHIGCERLTESEPCRACEKRKQPCERNDVRIVKGEKTVVKEEPAPGESSQETEAIYQEGSLEDSTEATSSVRVVSVAESDEGEDLELCGQEIQAEAVAASVRPEQNHERDEGQGLGRDSSEGGVEADAPAKTGTDKYGEMTDIEKEAVDILLGMKTAEVALLDAKTSDFYFETIKGILSEGVENSEKREAGLKMLDKLRWQLTWLSGCGHQSSASLPLDG</sequence>
<feature type="compositionally biased region" description="Acidic residues" evidence="2">
    <location>
        <begin position="17"/>
        <end position="35"/>
    </location>
</feature>
<keyword evidence="4" id="KW-1185">Reference proteome</keyword>
<dbReference type="CDD" id="cd00067">
    <property type="entry name" value="GAL4"/>
    <property type="match status" value="1"/>
</dbReference>